<organism evidence="3 4">
    <name type="scientific">Skermanella cutis</name>
    <dbReference type="NCBI Taxonomy" id="2775420"/>
    <lineage>
        <taxon>Bacteria</taxon>
        <taxon>Pseudomonadati</taxon>
        <taxon>Pseudomonadota</taxon>
        <taxon>Alphaproteobacteria</taxon>
        <taxon>Rhodospirillales</taxon>
        <taxon>Azospirillaceae</taxon>
        <taxon>Skermanella</taxon>
    </lineage>
</organism>
<feature type="transmembrane region" description="Helical" evidence="1">
    <location>
        <begin position="234"/>
        <end position="255"/>
    </location>
</feature>
<evidence type="ECO:0000259" key="2">
    <source>
        <dbReference type="Pfam" id="PF13386"/>
    </source>
</evidence>
<dbReference type="RefSeq" id="WP_201077993.1">
    <property type="nucleotide sequence ID" value="NZ_CP067420.1"/>
</dbReference>
<keyword evidence="1" id="KW-0812">Transmembrane</keyword>
<evidence type="ECO:0000313" key="4">
    <source>
        <dbReference type="Proteomes" id="UP000595197"/>
    </source>
</evidence>
<dbReference type="Proteomes" id="UP000595197">
    <property type="component" value="Chromosome"/>
</dbReference>
<sequence length="259" mass="25991">MDQHTVLTLIDAGLQQCGVDFGRDGGLFASLFTAGLVGGWSHCAGMCGPFVLAQVATRLEGVPASRMTEFHRLTGAAVLPYHFGRATTYAGIGAAAALLAGGIGAVPGLRWVTGALLVFAALFFLVQALGGVLGRMPASGRGSGGGARRRWADHVGGVAKPLFGRPTGWRGYGLGLALGFIPCGLLYGAVAAAAASGSPAAGAFGMAAFAVGTVPSLLAVGLAGHVAGRNFRGVVARVAPLIMVANAGVLGYMAWRMVA</sequence>
<feature type="transmembrane region" description="Helical" evidence="1">
    <location>
        <begin position="201"/>
        <end position="222"/>
    </location>
</feature>
<dbReference type="InterPro" id="IPR039447">
    <property type="entry name" value="UreH-like_TM_dom"/>
</dbReference>
<feature type="transmembrane region" description="Helical" evidence="1">
    <location>
        <begin position="111"/>
        <end position="133"/>
    </location>
</feature>
<keyword evidence="1" id="KW-0472">Membrane</keyword>
<dbReference type="PANTHER" id="PTHR42208">
    <property type="entry name" value="HEAVY METAL TRANSPORTER-RELATED"/>
    <property type="match status" value="1"/>
</dbReference>
<gene>
    <name evidence="3" type="ORF">IGS68_05635</name>
</gene>
<dbReference type="PANTHER" id="PTHR42208:SF1">
    <property type="entry name" value="HEAVY METAL TRANSPORTER"/>
    <property type="match status" value="1"/>
</dbReference>
<protein>
    <submittedName>
        <fullName evidence="3">Sulfite exporter TauE/SafE family protein</fullName>
    </submittedName>
</protein>
<keyword evidence="4" id="KW-1185">Reference proteome</keyword>
<evidence type="ECO:0000256" key="1">
    <source>
        <dbReference type="SAM" id="Phobius"/>
    </source>
</evidence>
<accession>A0ABX7B8L9</accession>
<feature type="transmembrane region" description="Helical" evidence="1">
    <location>
        <begin position="86"/>
        <end position="105"/>
    </location>
</feature>
<name>A0ABX7B8L9_9PROT</name>
<evidence type="ECO:0000313" key="3">
    <source>
        <dbReference type="EMBL" id="QQP90718.1"/>
    </source>
</evidence>
<feature type="domain" description="Urease accessory protein UreH-like transmembrane" evidence="2">
    <location>
        <begin position="31"/>
        <end position="246"/>
    </location>
</feature>
<reference evidence="3" key="1">
    <citation type="submission" date="2021-02" db="EMBL/GenBank/DDBJ databases">
        <title>Skermanella TT6 skin isolate.</title>
        <authorList>
            <person name="Lee K."/>
            <person name="Ganzorig M."/>
        </authorList>
    </citation>
    <scope>NUCLEOTIDE SEQUENCE</scope>
    <source>
        <strain evidence="3">TT6</strain>
    </source>
</reference>
<feature type="transmembrane region" description="Helical" evidence="1">
    <location>
        <begin position="172"/>
        <end position="195"/>
    </location>
</feature>
<dbReference type="EMBL" id="CP067420">
    <property type="protein sequence ID" value="QQP90718.1"/>
    <property type="molecule type" value="Genomic_DNA"/>
</dbReference>
<dbReference type="Pfam" id="PF13386">
    <property type="entry name" value="DsbD_2"/>
    <property type="match status" value="1"/>
</dbReference>
<proteinExistence type="predicted"/>
<keyword evidence="1" id="KW-1133">Transmembrane helix</keyword>